<gene>
    <name evidence="2" type="ORF">IFJ97_03005</name>
</gene>
<name>A0A8J6Y8C0_9BACT</name>
<evidence type="ECO:0008006" key="4">
    <source>
        <dbReference type="Google" id="ProtNLM"/>
    </source>
</evidence>
<evidence type="ECO:0000313" key="2">
    <source>
        <dbReference type="EMBL" id="MBD3870314.1"/>
    </source>
</evidence>
<keyword evidence="1" id="KW-0732">Signal</keyword>
<accession>A0A8J6Y8C0</accession>
<evidence type="ECO:0000313" key="3">
    <source>
        <dbReference type="Proteomes" id="UP000598633"/>
    </source>
</evidence>
<dbReference type="AlphaFoldDB" id="A0A8J6Y8C0"/>
<evidence type="ECO:0000256" key="1">
    <source>
        <dbReference type="SAM" id="SignalP"/>
    </source>
</evidence>
<proteinExistence type="predicted"/>
<protein>
    <recommendedName>
        <fullName evidence="4">Alkyl hydroperoxide reductase subunit C/ Thiol specific antioxidant domain-containing protein</fullName>
    </recommendedName>
</protein>
<feature type="chain" id="PRO_5035258719" description="Alkyl hydroperoxide reductase subunit C/ Thiol specific antioxidant domain-containing protein" evidence="1">
    <location>
        <begin position="21"/>
        <end position="63"/>
    </location>
</feature>
<dbReference type="Proteomes" id="UP000598633">
    <property type="component" value="Unassembled WGS sequence"/>
</dbReference>
<organism evidence="2 3">
    <name type="scientific">Candidatus Sulfomarinibacter kjeldsenii</name>
    <dbReference type="NCBI Taxonomy" id="2885994"/>
    <lineage>
        <taxon>Bacteria</taxon>
        <taxon>Pseudomonadati</taxon>
        <taxon>Acidobacteriota</taxon>
        <taxon>Thermoanaerobaculia</taxon>
        <taxon>Thermoanaerobaculales</taxon>
        <taxon>Candidatus Sulfomarinibacteraceae</taxon>
        <taxon>Candidatus Sulfomarinibacter</taxon>
    </lineage>
</organism>
<comment type="caution">
    <text evidence="2">The sequence shown here is derived from an EMBL/GenBank/DDBJ whole genome shotgun (WGS) entry which is preliminary data.</text>
</comment>
<feature type="signal peptide" evidence="1">
    <location>
        <begin position="1"/>
        <end position="20"/>
    </location>
</feature>
<dbReference type="SUPFAM" id="SSF52833">
    <property type="entry name" value="Thioredoxin-like"/>
    <property type="match status" value="1"/>
</dbReference>
<dbReference type="EMBL" id="JACXWA010000054">
    <property type="protein sequence ID" value="MBD3870314.1"/>
    <property type="molecule type" value="Genomic_DNA"/>
</dbReference>
<sequence>MRLQAALAICLTLPTLSVVAAETPLVEVGHAAPALKLPAADGTSRSLAAADGATVLVFYRGLW</sequence>
<reference evidence="2 3" key="1">
    <citation type="submission" date="2020-08" db="EMBL/GenBank/DDBJ databases">
        <title>Acidobacteriota in marine sediments use diverse sulfur dissimilation pathways.</title>
        <authorList>
            <person name="Wasmund K."/>
        </authorList>
    </citation>
    <scope>NUCLEOTIDE SEQUENCE [LARGE SCALE GENOMIC DNA]</scope>
    <source>
        <strain evidence="2">MAG AM3-A</strain>
    </source>
</reference>
<dbReference type="InterPro" id="IPR036249">
    <property type="entry name" value="Thioredoxin-like_sf"/>
</dbReference>